<evidence type="ECO:0000313" key="2">
    <source>
        <dbReference type="Proteomes" id="UP000001542"/>
    </source>
</evidence>
<keyword evidence="2" id="KW-1185">Reference proteome</keyword>
<dbReference type="SMR" id="A2DU10"/>
<gene>
    <name evidence="1" type="ORF">TVAG_465450</name>
</gene>
<dbReference type="RefSeq" id="XP_001328380.1">
    <property type="nucleotide sequence ID" value="XM_001328345.1"/>
</dbReference>
<reference evidence="1" key="1">
    <citation type="submission" date="2006-10" db="EMBL/GenBank/DDBJ databases">
        <authorList>
            <person name="Amadeo P."/>
            <person name="Zhao Q."/>
            <person name="Wortman J."/>
            <person name="Fraser-Liggett C."/>
            <person name="Carlton J."/>
        </authorList>
    </citation>
    <scope>NUCLEOTIDE SEQUENCE</scope>
    <source>
        <strain evidence="1">G3</strain>
    </source>
</reference>
<dbReference type="InParanoid" id="A2DU10"/>
<accession>A2DU10</accession>
<dbReference type="InterPro" id="IPR011333">
    <property type="entry name" value="SKP1/BTB/POZ_sf"/>
</dbReference>
<dbReference type="Gene3D" id="3.30.710.10">
    <property type="entry name" value="Potassium Channel Kv1.1, Chain A"/>
    <property type="match status" value="1"/>
</dbReference>
<dbReference type="KEGG" id="tva:4774164"/>
<dbReference type="Proteomes" id="UP000001542">
    <property type="component" value="Unassembled WGS sequence"/>
</dbReference>
<dbReference type="AlphaFoldDB" id="A2DU10"/>
<protein>
    <recommendedName>
        <fullName evidence="3">BTB domain-containing protein</fullName>
    </recommendedName>
</protein>
<proteinExistence type="predicted"/>
<dbReference type="VEuPathDB" id="TrichDB:TVAGG3_0718330"/>
<evidence type="ECO:0000313" key="1">
    <source>
        <dbReference type="EMBL" id="EAY16157.1"/>
    </source>
</evidence>
<dbReference type="EMBL" id="DS113246">
    <property type="protein sequence ID" value="EAY16157.1"/>
    <property type="molecule type" value="Genomic_DNA"/>
</dbReference>
<name>A2DU10_TRIV3</name>
<evidence type="ECO:0008006" key="3">
    <source>
        <dbReference type="Google" id="ProtNLM"/>
    </source>
</evidence>
<reference evidence="1" key="2">
    <citation type="journal article" date="2007" name="Science">
        <title>Draft genome sequence of the sexually transmitted pathogen Trichomonas vaginalis.</title>
        <authorList>
            <person name="Carlton J.M."/>
            <person name="Hirt R.P."/>
            <person name="Silva J.C."/>
            <person name="Delcher A.L."/>
            <person name="Schatz M."/>
            <person name="Zhao Q."/>
            <person name="Wortman J.R."/>
            <person name="Bidwell S.L."/>
            <person name="Alsmark U.C.M."/>
            <person name="Besteiro S."/>
            <person name="Sicheritz-Ponten T."/>
            <person name="Noel C.J."/>
            <person name="Dacks J.B."/>
            <person name="Foster P.G."/>
            <person name="Simillion C."/>
            <person name="Van de Peer Y."/>
            <person name="Miranda-Saavedra D."/>
            <person name="Barton G.J."/>
            <person name="Westrop G.D."/>
            <person name="Mueller S."/>
            <person name="Dessi D."/>
            <person name="Fiori P.L."/>
            <person name="Ren Q."/>
            <person name="Paulsen I."/>
            <person name="Zhang H."/>
            <person name="Bastida-Corcuera F.D."/>
            <person name="Simoes-Barbosa A."/>
            <person name="Brown M.T."/>
            <person name="Hayes R.D."/>
            <person name="Mukherjee M."/>
            <person name="Okumura C.Y."/>
            <person name="Schneider R."/>
            <person name="Smith A.J."/>
            <person name="Vanacova S."/>
            <person name="Villalvazo M."/>
            <person name="Haas B.J."/>
            <person name="Pertea M."/>
            <person name="Feldblyum T.V."/>
            <person name="Utterback T.R."/>
            <person name="Shu C.L."/>
            <person name="Osoegawa K."/>
            <person name="de Jong P.J."/>
            <person name="Hrdy I."/>
            <person name="Horvathova L."/>
            <person name="Zubacova Z."/>
            <person name="Dolezal P."/>
            <person name="Malik S.B."/>
            <person name="Logsdon J.M. Jr."/>
            <person name="Henze K."/>
            <person name="Gupta A."/>
            <person name="Wang C.C."/>
            <person name="Dunne R.L."/>
            <person name="Upcroft J.A."/>
            <person name="Upcroft P."/>
            <person name="White O."/>
            <person name="Salzberg S.L."/>
            <person name="Tang P."/>
            <person name="Chiu C.-H."/>
            <person name="Lee Y.-S."/>
            <person name="Embley T.M."/>
            <person name="Coombs G.H."/>
            <person name="Mottram J.C."/>
            <person name="Tachezy J."/>
            <person name="Fraser-Liggett C.M."/>
            <person name="Johnson P.J."/>
        </authorList>
    </citation>
    <scope>NUCLEOTIDE SEQUENCE [LARGE SCALE GENOMIC DNA]</scope>
    <source>
        <strain evidence="1">G3</strain>
    </source>
</reference>
<organism evidence="1 2">
    <name type="scientific">Trichomonas vaginalis (strain ATCC PRA-98 / G3)</name>
    <dbReference type="NCBI Taxonomy" id="412133"/>
    <lineage>
        <taxon>Eukaryota</taxon>
        <taxon>Metamonada</taxon>
        <taxon>Parabasalia</taxon>
        <taxon>Trichomonadida</taxon>
        <taxon>Trichomonadidae</taxon>
        <taxon>Trichomonas</taxon>
    </lineage>
</organism>
<dbReference type="VEuPathDB" id="TrichDB:TVAG_465450"/>
<sequence length="411" mass="47833">MVRIQLNNQILQRINNYQSLDKITLTINNVEISVTKSFAVAISQNFYSQYLLDNNIAKIDIQTDIKLHETYNVLKNILQYNKTEIECDETVLKDLFNIGMSLDIQELTYLYKAHIIDQMKLDKDNCVKLLEFYSDISSNEKITECINFISSHFYEINTDQLKSISKKHGIDIFQKIFSNQELVVKDEDSLANFIISLLQESTDFYTLVENIHFELCSEKTINDFKCLANENNFQNIVNSFADSLIRSRNPNSKDRSINAFETVSNYFGSENVEMTASSYANEFHGVINKYRNDAWFETNNSPNSWVQWKIKQDYAIQPTEYNVRTAPDYRELRGRLQTWKVEGTTINGDTKVIHEVNNSPLKQGEIRKYEIKTNDEFISFKLTQTGKNDSNGDWLLLDVFDFSGKIHSLKK</sequence>